<dbReference type="Gene3D" id="1.10.10.60">
    <property type="entry name" value="Homeodomain-like"/>
    <property type="match status" value="1"/>
</dbReference>
<keyword evidence="2" id="KW-0238">DNA-binding</keyword>
<dbReference type="EMBL" id="QZEI01000039">
    <property type="protein sequence ID" value="RLV59249.1"/>
    <property type="molecule type" value="Genomic_DNA"/>
</dbReference>
<dbReference type="InterPro" id="IPR009594">
    <property type="entry name" value="Tscrpt_reg_HTH_AraC_N"/>
</dbReference>
<proteinExistence type="predicted"/>
<dbReference type="Pfam" id="PF06719">
    <property type="entry name" value="AraC_N"/>
    <property type="match status" value="1"/>
</dbReference>
<sequence>MIREQLSELRKKPQVLVENKISFTAPDTELSIYDTYEQADKIPLLSDQLLFCGMISGKKIMYDDSLACPSQFLPHESFVIAPNNQVKIDFPEATISEPTTCLAIEISTDRIKKVIDKLEQSKPLDKDYGCWCYRPNSIHTHHTSSTQQLLNRIVQVYIENHQDRNYLIDLAITELTIRLLREQTRSFILEHCEQDPESNGINASVNYIVENLDSQLDVEQLCKLSCMSRSKFFTQFKTHFGCSPAAFQLQLRLKRAAGLIKQGQKVTTACFEVGFTNTSHFSRCFKKYFGICPSGYKTRTMG</sequence>
<dbReference type="PROSITE" id="PS01124">
    <property type="entry name" value="HTH_ARAC_FAMILY_2"/>
    <property type="match status" value="1"/>
</dbReference>
<comment type="caution">
    <text evidence="5">The sequence shown here is derived from an EMBL/GenBank/DDBJ whole genome shotgun (WGS) entry which is preliminary data.</text>
</comment>
<evidence type="ECO:0000313" key="6">
    <source>
        <dbReference type="Proteomes" id="UP000281474"/>
    </source>
</evidence>
<dbReference type="RefSeq" id="WP_121839418.1">
    <property type="nucleotide sequence ID" value="NZ_ML014788.1"/>
</dbReference>
<dbReference type="PANTHER" id="PTHR43436">
    <property type="entry name" value="ARAC-FAMILY TRANSCRIPTIONAL REGULATOR"/>
    <property type="match status" value="1"/>
</dbReference>
<dbReference type="PANTHER" id="PTHR43436:SF1">
    <property type="entry name" value="TRANSCRIPTIONAL REGULATORY PROTEIN"/>
    <property type="match status" value="1"/>
</dbReference>
<organism evidence="5 6">
    <name type="scientific">Parashewanella curva</name>
    <dbReference type="NCBI Taxonomy" id="2338552"/>
    <lineage>
        <taxon>Bacteria</taxon>
        <taxon>Pseudomonadati</taxon>
        <taxon>Pseudomonadota</taxon>
        <taxon>Gammaproteobacteria</taxon>
        <taxon>Alteromonadales</taxon>
        <taxon>Shewanellaceae</taxon>
        <taxon>Parashewanella</taxon>
    </lineage>
</organism>
<dbReference type="InterPro" id="IPR020449">
    <property type="entry name" value="Tscrpt_reg_AraC-type_HTH"/>
</dbReference>
<keyword evidence="3" id="KW-0804">Transcription</keyword>
<dbReference type="OrthoDB" id="9783876at2"/>
<keyword evidence="6" id="KW-1185">Reference proteome</keyword>
<dbReference type="SMART" id="SM00342">
    <property type="entry name" value="HTH_ARAC"/>
    <property type="match status" value="1"/>
</dbReference>
<evidence type="ECO:0000259" key="4">
    <source>
        <dbReference type="PROSITE" id="PS01124"/>
    </source>
</evidence>
<evidence type="ECO:0000313" key="5">
    <source>
        <dbReference type="EMBL" id="RLV59249.1"/>
    </source>
</evidence>
<dbReference type="PRINTS" id="PR00032">
    <property type="entry name" value="HTHARAC"/>
</dbReference>
<dbReference type="SUPFAM" id="SSF46689">
    <property type="entry name" value="Homeodomain-like"/>
    <property type="match status" value="2"/>
</dbReference>
<accession>A0A3L8PWT0</accession>
<feature type="domain" description="HTH araC/xylS-type" evidence="4">
    <location>
        <begin position="202"/>
        <end position="299"/>
    </location>
</feature>
<keyword evidence="1" id="KW-0805">Transcription regulation</keyword>
<dbReference type="GO" id="GO:0043565">
    <property type="term" value="F:sequence-specific DNA binding"/>
    <property type="evidence" value="ECO:0007669"/>
    <property type="project" value="InterPro"/>
</dbReference>
<protein>
    <submittedName>
        <fullName evidence="5">AraC family transcriptional regulator</fullName>
    </submittedName>
</protein>
<dbReference type="InterPro" id="IPR018060">
    <property type="entry name" value="HTH_AraC"/>
</dbReference>
<dbReference type="Pfam" id="PF12833">
    <property type="entry name" value="HTH_18"/>
    <property type="match status" value="1"/>
</dbReference>
<dbReference type="GO" id="GO:0003700">
    <property type="term" value="F:DNA-binding transcription factor activity"/>
    <property type="evidence" value="ECO:0007669"/>
    <property type="project" value="InterPro"/>
</dbReference>
<reference evidence="5 6" key="1">
    <citation type="submission" date="2018-09" db="EMBL/GenBank/DDBJ databases">
        <title>Phylogeny of the Shewanellaceae, and recommendation for two new genera, Pseudoshewanella and Parashewanella.</title>
        <authorList>
            <person name="Wang G."/>
        </authorList>
    </citation>
    <scope>NUCLEOTIDE SEQUENCE [LARGE SCALE GENOMIC DNA]</scope>
    <source>
        <strain evidence="5 6">C51</strain>
    </source>
</reference>
<dbReference type="InterPro" id="IPR009057">
    <property type="entry name" value="Homeodomain-like_sf"/>
</dbReference>
<gene>
    <name evidence="5" type="ORF">D5018_12930</name>
</gene>
<evidence type="ECO:0000256" key="2">
    <source>
        <dbReference type="ARBA" id="ARBA00023125"/>
    </source>
</evidence>
<name>A0A3L8PWT0_9GAMM</name>
<dbReference type="AlphaFoldDB" id="A0A3L8PWT0"/>
<evidence type="ECO:0000256" key="3">
    <source>
        <dbReference type="ARBA" id="ARBA00023163"/>
    </source>
</evidence>
<dbReference type="Proteomes" id="UP000281474">
    <property type="component" value="Unassembled WGS sequence"/>
</dbReference>
<evidence type="ECO:0000256" key="1">
    <source>
        <dbReference type="ARBA" id="ARBA00023015"/>
    </source>
</evidence>